<dbReference type="Proteomes" id="UP000289708">
    <property type="component" value="Unassembled WGS sequence"/>
</dbReference>
<accession>A0A4Q0MGY6</accession>
<protein>
    <recommendedName>
        <fullName evidence="4">Flagellar hook-basal body complex protein FliE</fullName>
    </recommendedName>
</protein>
<keyword evidence="5" id="KW-0966">Cell projection</keyword>
<evidence type="ECO:0000256" key="1">
    <source>
        <dbReference type="ARBA" id="ARBA00004117"/>
    </source>
</evidence>
<evidence type="ECO:0000313" key="5">
    <source>
        <dbReference type="EMBL" id="RXF72635.1"/>
    </source>
</evidence>
<organism evidence="5 6">
    <name type="scientific">Hansschlegelia zhihuaiae</name>
    <dbReference type="NCBI Taxonomy" id="405005"/>
    <lineage>
        <taxon>Bacteria</taxon>
        <taxon>Pseudomonadati</taxon>
        <taxon>Pseudomonadota</taxon>
        <taxon>Alphaproteobacteria</taxon>
        <taxon>Hyphomicrobiales</taxon>
        <taxon>Methylopilaceae</taxon>
        <taxon>Hansschlegelia</taxon>
    </lineage>
</organism>
<name>A0A4Q0MGY6_9HYPH</name>
<evidence type="ECO:0000256" key="3">
    <source>
        <dbReference type="ARBA" id="ARBA00023143"/>
    </source>
</evidence>
<keyword evidence="5" id="KW-0969">Cilium</keyword>
<reference evidence="5 6" key="1">
    <citation type="submission" date="2018-12" db="EMBL/GenBank/DDBJ databases">
        <title>bacterium Hansschlegelia zhihuaiae S113.</title>
        <authorList>
            <person name="He J."/>
        </authorList>
    </citation>
    <scope>NUCLEOTIDE SEQUENCE [LARGE SCALE GENOMIC DNA]</scope>
    <source>
        <strain evidence="5 6">S 113</strain>
    </source>
</reference>
<sequence length="105" mass="10479">MTSPTAAANAYASISSLVGGAAGAAGGAAAPSRAGGFGDMLEQAMSGFVEQGRQTDAKAMEAISGKGDVVDVVTAVAESELALNTLVSVRDKVIAAYEEIMRMPI</sequence>
<dbReference type="GO" id="GO:0071973">
    <property type="term" value="P:bacterial-type flagellum-dependent cell motility"/>
    <property type="evidence" value="ECO:0007669"/>
    <property type="project" value="InterPro"/>
</dbReference>
<dbReference type="HAMAP" id="MF_00724">
    <property type="entry name" value="FliE"/>
    <property type="match status" value="1"/>
</dbReference>
<dbReference type="PANTHER" id="PTHR34653">
    <property type="match status" value="1"/>
</dbReference>
<keyword evidence="3 4" id="KW-0975">Bacterial flagellum</keyword>
<dbReference type="Pfam" id="PF02049">
    <property type="entry name" value="FliE"/>
    <property type="match status" value="1"/>
</dbReference>
<keyword evidence="6" id="KW-1185">Reference proteome</keyword>
<evidence type="ECO:0000313" key="6">
    <source>
        <dbReference type="Proteomes" id="UP000289708"/>
    </source>
</evidence>
<proteinExistence type="inferred from homology"/>
<comment type="caution">
    <text evidence="5">The sequence shown here is derived from an EMBL/GenBank/DDBJ whole genome shotgun (WGS) entry which is preliminary data.</text>
</comment>
<dbReference type="AlphaFoldDB" id="A0A4Q0MGY6"/>
<gene>
    <name evidence="4 5" type="primary">fliE</name>
    <name evidence="5" type="ORF">EK403_13785</name>
</gene>
<evidence type="ECO:0000256" key="4">
    <source>
        <dbReference type="HAMAP-Rule" id="MF_00724"/>
    </source>
</evidence>
<dbReference type="InterPro" id="IPR001624">
    <property type="entry name" value="FliE"/>
</dbReference>
<dbReference type="PANTHER" id="PTHR34653:SF1">
    <property type="entry name" value="FLAGELLAR HOOK-BASAL BODY COMPLEX PROTEIN FLIE"/>
    <property type="match status" value="1"/>
</dbReference>
<dbReference type="GO" id="GO:0009425">
    <property type="term" value="C:bacterial-type flagellum basal body"/>
    <property type="evidence" value="ECO:0007669"/>
    <property type="project" value="UniProtKB-SubCell"/>
</dbReference>
<comment type="similarity">
    <text evidence="2 4">Belongs to the FliE family.</text>
</comment>
<evidence type="ECO:0000256" key="2">
    <source>
        <dbReference type="ARBA" id="ARBA00009272"/>
    </source>
</evidence>
<dbReference type="GO" id="GO:0003774">
    <property type="term" value="F:cytoskeletal motor activity"/>
    <property type="evidence" value="ECO:0007669"/>
    <property type="project" value="InterPro"/>
</dbReference>
<dbReference type="OrthoDB" id="8481852at2"/>
<dbReference type="RefSeq" id="WP_128778061.1">
    <property type="nucleotide sequence ID" value="NZ_RYFI01000013.1"/>
</dbReference>
<dbReference type="PRINTS" id="PR01006">
    <property type="entry name" value="FLGHOOKFLIE"/>
</dbReference>
<dbReference type="GO" id="GO:0005198">
    <property type="term" value="F:structural molecule activity"/>
    <property type="evidence" value="ECO:0007669"/>
    <property type="project" value="InterPro"/>
</dbReference>
<comment type="subcellular location">
    <subcellularLocation>
        <location evidence="1 4">Bacterial flagellum basal body</location>
    </subcellularLocation>
</comment>
<dbReference type="EMBL" id="RYFI01000013">
    <property type="protein sequence ID" value="RXF72635.1"/>
    <property type="molecule type" value="Genomic_DNA"/>
</dbReference>
<keyword evidence="5" id="KW-0282">Flagellum</keyword>